<dbReference type="GO" id="GO:0006396">
    <property type="term" value="P:RNA processing"/>
    <property type="evidence" value="ECO:0007669"/>
    <property type="project" value="InterPro"/>
</dbReference>
<keyword evidence="1 4" id="KW-0489">Methyltransferase</keyword>
<dbReference type="GO" id="GO:0003723">
    <property type="term" value="F:RNA binding"/>
    <property type="evidence" value="ECO:0007669"/>
    <property type="project" value="InterPro"/>
</dbReference>
<keyword evidence="2 4" id="KW-0808">Transferase</keyword>
<reference evidence="4 5" key="1">
    <citation type="submission" date="2020-07" db="EMBL/GenBank/DDBJ databases">
        <title>Genomic Encyclopedia of Type Strains, Phase IV (KMG-V): Genome sequencing to study the core and pangenomes of soil and plant-associated prokaryotes.</title>
        <authorList>
            <person name="Whitman W."/>
        </authorList>
    </citation>
    <scope>NUCLEOTIDE SEQUENCE [LARGE SCALE GENOMIC DNA]</scope>
    <source>
        <strain evidence="4 5">SAS40</strain>
    </source>
</reference>
<comment type="caution">
    <text evidence="4">The sequence shown here is derived from an EMBL/GenBank/DDBJ whole genome shotgun (WGS) entry which is preliminary data.</text>
</comment>
<dbReference type="RefSeq" id="WP_179588018.1">
    <property type="nucleotide sequence ID" value="NZ_JACBYR010000001.1"/>
</dbReference>
<dbReference type="Gene3D" id="3.40.1280.10">
    <property type="match status" value="1"/>
</dbReference>
<dbReference type="PANTHER" id="PTHR43191:SF2">
    <property type="entry name" value="RRNA METHYLTRANSFERASE 3, MITOCHONDRIAL"/>
    <property type="match status" value="1"/>
</dbReference>
<dbReference type="InterPro" id="IPR001537">
    <property type="entry name" value="SpoU_MeTrfase"/>
</dbReference>
<dbReference type="CDD" id="cd18095">
    <property type="entry name" value="SpoU-like_rRNA-MTase"/>
    <property type="match status" value="1"/>
</dbReference>
<gene>
    <name evidence="4" type="ORF">FHW18_003591</name>
</gene>
<protein>
    <submittedName>
        <fullName evidence="4">TrmH family RNA methyltransferase</fullName>
    </submittedName>
</protein>
<evidence type="ECO:0000256" key="1">
    <source>
        <dbReference type="ARBA" id="ARBA00022603"/>
    </source>
</evidence>
<proteinExistence type="predicted"/>
<organism evidence="4 5">
    <name type="scientific">Pigmentiphaga litoralis</name>
    <dbReference type="NCBI Taxonomy" id="516702"/>
    <lineage>
        <taxon>Bacteria</taxon>
        <taxon>Pseudomonadati</taxon>
        <taxon>Pseudomonadota</taxon>
        <taxon>Betaproteobacteria</taxon>
        <taxon>Burkholderiales</taxon>
        <taxon>Alcaligenaceae</taxon>
        <taxon>Pigmentiphaga</taxon>
    </lineage>
</organism>
<evidence type="ECO:0000313" key="4">
    <source>
        <dbReference type="EMBL" id="NYE84320.1"/>
    </source>
</evidence>
<dbReference type="GO" id="GO:0008173">
    <property type="term" value="F:RNA methyltransferase activity"/>
    <property type="evidence" value="ECO:0007669"/>
    <property type="project" value="InterPro"/>
</dbReference>
<dbReference type="SUPFAM" id="SSF75217">
    <property type="entry name" value="alpha/beta knot"/>
    <property type="match status" value="1"/>
</dbReference>
<dbReference type="GO" id="GO:0032259">
    <property type="term" value="P:methylation"/>
    <property type="evidence" value="ECO:0007669"/>
    <property type="project" value="UniProtKB-KW"/>
</dbReference>
<feature type="domain" description="tRNA/rRNA methyltransferase SpoU type" evidence="3">
    <location>
        <begin position="120"/>
        <end position="256"/>
    </location>
</feature>
<dbReference type="EMBL" id="JACBYR010000001">
    <property type="protein sequence ID" value="NYE84320.1"/>
    <property type="molecule type" value="Genomic_DNA"/>
</dbReference>
<accession>A0A7Y9IWD5</accession>
<evidence type="ECO:0000259" key="3">
    <source>
        <dbReference type="Pfam" id="PF00588"/>
    </source>
</evidence>
<evidence type="ECO:0000313" key="5">
    <source>
        <dbReference type="Proteomes" id="UP000542125"/>
    </source>
</evidence>
<sequence>MKRIASRDNPLFKELRKLSSTSQARKHAGLSVLEGLHLCQTYLAVIGAPRHAVFDAQRLDRPDDCHPELLALHDHVPADRQVWLEGKLMQDLETVQAGQGVVFVVDTPAPSLPDRITESCVWLDRIQDPGNVGSILRSCAAAGVRHAFLSEETAFAWSPKVLRSGQGAHFSLTIHEQVDLEALMARLDVPLVATTLDDAQSLYGPALPPKAAWVFGHEGQGVRPALQQAAQVRVHIPQEAAAESLNVAAAAAVCLFEQRRQRLSAQ</sequence>
<dbReference type="InterPro" id="IPR029064">
    <property type="entry name" value="Ribosomal_eL30-like_sf"/>
</dbReference>
<dbReference type="PANTHER" id="PTHR43191">
    <property type="entry name" value="RRNA METHYLTRANSFERASE 3"/>
    <property type="match status" value="1"/>
</dbReference>
<name>A0A7Y9IWD5_9BURK</name>
<dbReference type="Pfam" id="PF00588">
    <property type="entry name" value="SpoU_methylase"/>
    <property type="match status" value="1"/>
</dbReference>
<evidence type="ECO:0000256" key="2">
    <source>
        <dbReference type="ARBA" id="ARBA00022679"/>
    </source>
</evidence>
<dbReference type="InterPro" id="IPR051259">
    <property type="entry name" value="rRNA_Methyltransferase"/>
</dbReference>
<dbReference type="InterPro" id="IPR029026">
    <property type="entry name" value="tRNA_m1G_MTases_N"/>
</dbReference>
<dbReference type="InterPro" id="IPR029028">
    <property type="entry name" value="Alpha/beta_knot_MTases"/>
</dbReference>
<dbReference type="SUPFAM" id="SSF55315">
    <property type="entry name" value="L30e-like"/>
    <property type="match status" value="1"/>
</dbReference>
<dbReference type="AlphaFoldDB" id="A0A7Y9IWD5"/>
<keyword evidence="5" id="KW-1185">Reference proteome</keyword>
<dbReference type="Proteomes" id="UP000542125">
    <property type="component" value="Unassembled WGS sequence"/>
</dbReference>
<dbReference type="Gene3D" id="3.30.1330.30">
    <property type="match status" value="1"/>
</dbReference>